<comment type="cofactor">
    <cofactor evidence="7">
        <name>Zn(2+)</name>
        <dbReference type="ChEBI" id="CHEBI:29105"/>
    </cofactor>
    <text evidence="7">Binds 1 zinc ion per subunit.</text>
</comment>
<dbReference type="PANTHER" id="PTHR33202:SF7">
    <property type="entry name" value="FERRIC UPTAKE REGULATION PROTEIN"/>
    <property type="match status" value="1"/>
</dbReference>
<dbReference type="GO" id="GO:0008270">
    <property type="term" value="F:zinc ion binding"/>
    <property type="evidence" value="ECO:0007669"/>
    <property type="project" value="TreeGrafter"/>
</dbReference>
<dbReference type="Proteomes" id="UP000035159">
    <property type="component" value="Chromosome"/>
</dbReference>
<keyword evidence="2" id="KW-0678">Repressor</keyword>
<name>A0A0G2Z9V5_9BACT</name>
<dbReference type="STRING" id="1330330.IX53_08480"/>
<dbReference type="InterPro" id="IPR002481">
    <property type="entry name" value="FUR"/>
</dbReference>
<reference evidence="9 10" key="1">
    <citation type="submission" date="2015-04" db="EMBL/GenBank/DDBJ databases">
        <title>Complete Genome Sequence of Kosmotoga pacifica SLHLJ1.</title>
        <authorList>
            <person name="Jiang L.J."/>
            <person name="Shao Z.Z."/>
            <person name="Jebbar M."/>
        </authorList>
    </citation>
    <scope>NUCLEOTIDE SEQUENCE [LARGE SCALE GENOMIC DNA]</scope>
    <source>
        <strain evidence="9 10">SLHLJ1</strain>
    </source>
</reference>
<dbReference type="Gene3D" id="1.10.10.10">
    <property type="entry name" value="Winged helix-like DNA-binding domain superfamily/Winged helix DNA-binding domain"/>
    <property type="match status" value="1"/>
</dbReference>
<protein>
    <submittedName>
        <fullName evidence="9">Fur family transcriptional regulator</fullName>
    </submittedName>
</protein>
<dbReference type="InterPro" id="IPR043135">
    <property type="entry name" value="Fur_C"/>
</dbReference>
<dbReference type="Gene3D" id="3.30.1490.190">
    <property type="match status" value="1"/>
</dbReference>
<proteinExistence type="inferred from homology"/>
<feature type="binding site" evidence="8">
    <location>
        <position position="117"/>
    </location>
    <ligand>
        <name>Fe cation</name>
        <dbReference type="ChEBI" id="CHEBI:24875"/>
    </ligand>
</feature>
<evidence type="ECO:0000313" key="9">
    <source>
        <dbReference type="EMBL" id="AKI98342.1"/>
    </source>
</evidence>
<dbReference type="GO" id="GO:0000976">
    <property type="term" value="F:transcription cis-regulatory region binding"/>
    <property type="evidence" value="ECO:0007669"/>
    <property type="project" value="TreeGrafter"/>
</dbReference>
<dbReference type="SUPFAM" id="SSF46785">
    <property type="entry name" value="Winged helix' DNA-binding domain"/>
    <property type="match status" value="1"/>
</dbReference>
<evidence type="ECO:0000256" key="8">
    <source>
        <dbReference type="PIRSR" id="PIRSR602481-2"/>
    </source>
</evidence>
<evidence type="ECO:0000256" key="3">
    <source>
        <dbReference type="ARBA" id="ARBA00022833"/>
    </source>
</evidence>
<keyword evidence="5" id="KW-0238">DNA-binding</keyword>
<keyword evidence="10" id="KW-1185">Reference proteome</keyword>
<evidence type="ECO:0000256" key="4">
    <source>
        <dbReference type="ARBA" id="ARBA00023015"/>
    </source>
</evidence>
<dbReference type="PANTHER" id="PTHR33202">
    <property type="entry name" value="ZINC UPTAKE REGULATION PROTEIN"/>
    <property type="match status" value="1"/>
</dbReference>
<feature type="binding site" evidence="7">
    <location>
        <position position="125"/>
    </location>
    <ligand>
        <name>Zn(2+)</name>
        <dbReference type="ChEBI" id="CHEBI:29105"/>
    </ligand>
</feature>
<dbReference type="GO" id="GO:0003700">
    <property type="term" value="F:DNA-binding transcription factor activity"/>
    <property type="evidence" value="ECO:0007669"/>
    <property type="project" value="InterPro"/>
</dbReference>
<gene>
    <name evidence="9" type="ORF">IX53_08480</name>
</gene>
<dbReference type="GO" id="GO:0045892">
    <property type="term" value="P:negative regulation of DNA-templated transcription"/>
    <property type="evidence" value="ECO:0007669"/>
    <property type="project" value="TreeGrafter"/>
</dbReference>
<evidence type="ECO:0000256" key="1">
    <source>
        <dbReference type="ARBA" id="ARBA00007957"/>
    </source>
</evidence>
<keyword evidence="4" id="KW-0805">Transcription regulation</keyword>
<keyword evidence="3 7" id="KW-0862">Zinc</keyword>
<dbReference type="InterPro" id="IPR036390">
    <property type="entry name" value="WH_DNA-bd_sf"/>
</dbReference>
<feature type="binding site" evidence="7">
    <location>
        <position position="85"/>
    </location>
    <ligand>
        <name>Zn(2+)</name>
        <dbReference type="ChEBI" id="CHEBI:29105"/>
    </ligand>
</feature>
<feature type="binding site" evidence="7">
    <location>
        <position position="88"/>
    </location>
    <ligand>
        <name>Zn(2+)</name>
        <dbReference type="ChEBI" id="CHEBI:29105"/>
    </ligand>
</feature>
<evidence type="ECO:0000313" key="10">
    <source>
        <dbReference type="Proteomes" id="UP000035159"/>
    </source>
</evidence>
<dbReference type="PATRIC" id="fig|1330330.3.peg.1724"/>
<dbReference type="KEGG" id="kpf:IX53_08480"/>
<accession>A0A0G2Z9V5</accession>
<comment type="similarity">
    <text evidence="1">Belongs to the Fur family.</text>
</comment>
<dbReference type="CDD" id="cd07153">
    <property type="entry name" value="Fur_like"/>
    <property type="match status" value="1"/>
</dbReference>
<comment type="cofactor">
    <cofactor evidence="8">
        <name>Mn(2+)</name>
        <dbReference type="ChEBI" id="CHEBI:29035"/>
    </cofactor>
    <cofactor evidence="8">
        <name>Fe(2+)</name>
        <dbReference type="ChEBI" id="CHEBI:29033"/>
    </cofactor>
    <text evidence="8">Binds 1 Mn(2+) or Fe(2+) ion per subunit.</text>
</comment>
<sequence length="132" mass="15764">MIREVITVRGFTKLRKDILNIIEKSKAPLCAEEIYQKLEQKPNLSSVYRGLYYLEENGMIKSITFDKNTRYFFRSTNHPKHYLYCKECGNIEAFDVCFADKIQEKLEKKHDYKILDHIFYFIGICSNCKKKM</sequence>
<evidence type="ECO:0000256" key="5">
    <source>
        <dbReference type="ARBA" id="ARBA00023125"/>
    </source>
</evidence>
<evidence type="ECO:0000256" key="6">
    <source>
        <dbReference type="ARBA" id="ARBA00023163"/>
    </source>
</evidence>
<evidence type="ECO:0000256" key="2">
    <source>
        <dbReference type="ARBA" id="ARBA00022491"/>
    </source>
</evidence>
<dbReference type="Pfam" id="PF01475">
    <property type="entry name" value="FUR"/>
    <property type="match status" value="1"/>
</dbReference>
<dbReference type="AlphaFoldDB" id="A0A0G2Z9V5"/>
<evidence type="ECO:0000256" key="7">
    <source>
        <dbReference type="PIRSR" id="PIRSR602481-1"/>
    </source>
</evidence>
<keyword evidence="6" id="KW-0804">Transcription</keyword>
<dbReference type="EMBL" id="CP011232">
    <property type="protein sequence ID" value="AKI98342.1"/>
    <property type="molecule type" value="Genomic_DNA"/>
</dbReference>
<dbReference type="InterPro" id="IPR036388">
    <property type="entry name" value="WH-like_DNA-bd_sf"/>
</dbReference>
<feature type="binding site" evidence="7">
    <location>
        <position position="128"/>
    </location>
    <ligand>
        <name>Zn(2+)</name>
        <dbReference type="ChEBI" id="CHEBI:29105"/>
    </ligand>
</feature>
<keyword evidence="8" id="KW-0408">Iron</keyword>
<keyword evidence="7" id="KW-0479">Metal-binding</keyword>
<dbReference type="GO" id="GO:1900376">
    <property type="term" value="P:regulation of secondary metabolite biosynthetic process"/>
    <property type="evidence" value="ECO:0007669"/>
    <property type="project" value="TreeGrafter"/>
</dbReference>
<organism evidence="9 10">
    <name type="scientific">Kosmotoga pacifica</name>
    <dbReference type="NCBI Taxonomy" id="1330330"/>
    <lineage>
        <taxon>Bacteria</taxon>
        <taxon>Thermotogati</taxon>
        <taxon>Thermotogota</taxon>
        <taxon>Thermotogae</taxon>
        <taxon>Kosmotogales</taxon>
        <taxon>Kosmotogaceae</taxon>
        <taxon>Kosmotoga</taxon>
    </lineage>
</organism>